<dbReference type="GO" id="GO:0009435">
    <property type="term" value="P:NAD+ biosynthetic process"/>
    <property type="evidence" value="ECO:0007669"/>
    <property type="project" value="InterPro"/>
</dbReference>
<evidence type="ECO:0000256" key="7">
    <source>
        <dbReference type="ARBA" id="ARBA00022827"/>
    </source>
</evidence>
<evidence type="ECO:0000256" key="2">
    <source>
        <dbReference type="ARBA" id="ARBA00004950"/>
    </source>
</evidence>
<keyword evidence="5" id="KW-0285">Flavoprotein</keyword>
<dbReference type="SUPFAM" id="SSF56425">
    <property type="entry name" value="Succinate dehydrogenase/fumarate reductase flavoprotein, catalytic domain"/>
    <property type="match status" value="1"/>
</dbReference>
<comment type="cofactor">
    <cofactor evidence="1">
        <name>FAD</name>
        <dbReference type="ChEBI" id="CHEBI:57692"/>
    </cofactor>
</comment>
<dbReference type="InterPro" id="IPR027477">
    <property type="entry name" value="Succ_DH/fumarate_Rdtase_cat_sf"/>
</dbReference>
<feature type="domain" description="FAD-dependent oxidoreductase 2 FAD-binding" evidence="11">
    <location>
        <begin position="47"/>
        <end position="439"/>
    </location>
</feature>
<dbReference type="EC" id="1.4.3.16" evidence="4"/>
<accession>A0AAD3CHB6</accession>
<comment type="catalytic activity">
    <reaction evidence="9">
        <text>L-aspartate + O2 = iminosuccinate + H2O2</text>
        <dbReference type="Rhea" id="RHEA:25876"/>
        <dbReference type="ChEBI" id="CHEBI:15379"/>
        <dbReference type="ChEBI" id="CHEBI:16240"/>
        <dbReference type="ChEBI" id="CHEBI:29991"/>
        <dbReference type="ChEBI" id="CHEBI:77875"/>
        <dbReference type="EC" id="1.4.3.16"/>
    </reaction>
</comment>
<comment type="caution">
    <text evidence="13">The sequence shown here is derived from an EMBL/GenBank/DDBJ whole genome shotgun (WGS) entry which is preliminary data.</text>
</comment>
<keyword evidence="14" id="KW-1185">Reference proteome</keyword>
<evidence type="ECO:0000256" key="6">
    <source>
        <dbReference type="ARBA" id="ARBA00022642"/>
    </source>
</evidence>
<dbReference type="Gene3D" id="1.20.58.100">
    <property type="entry name" value="Fumarate reductase/succinate dehydrogenase flavoprotein-like, C-terminal domain"/>
    <property type="match status" value="1"/>
</dbReference>
<gene>
    <name evidence="13" type="ORF">CTEN210_02307</name>
</gene>
<keyword evidence="7" id="KW-0274">FAD</keyword>
<evidence type="ECO:0000259" key="12">
    <source>
        <dbReference type="Pfam" id="PF02910"/>
    </source>
</evidence>
<dbReference type="FunFam" id="3.90.700.10:FF:000002">
    <property type="entry name" value="L-aspartate oxidase"/>
    <property type="match status" value="1"/>
</dbReference>
<dbReference type="AlphaFoldDB" id="A0AAD3CHB6"/>
<evidence type="ECO:0000256" key="1">
    <source>
        <dbReference type="ARBA" id="ARBA00001974"/>
    </source>
</evidence>
<name>A0AAD3CHB6_9STRA</name>
<evidence type="ECO:0000256" key="3">
    <source>
        <dbReference type="ARBA" id="ARBA00008562"/>
    </source>
</evidence>
<dbReference type="InterPro" id="IPR037099">
    <property type="entry name" value="Fum_R/Succ_DH_flav-like_C_sf"/>
</dbReference>
<dbReference type="SUPFAM" id="SSF51905">
    <property type="entry name" value="FAD/NAD(P)-binding domain"/>
    <property type="match status" value="1"/>
</dbReference>
<sequence>MISFSSAMRNAVLRDGRKMLRKIGHSTTTNVKRSLSTHLSSDPTDRLIVIGSGVAGCASALITAEKHKMPVTLLCAGSLPTDCNSFWAQGGIIYRNYDPAANDSAASLVADVQRAGAGLCDDGAVWKLALDGPDRVRQLLLDDTEGKYANVPFDRTPSGDLSCCLEASHAAPRIIHFADHTGKAITEHITAAALNHPLITVVTDTIVTDLITAKTEDNTIVCLGTNTLHKNTGQRQSLISTRGTVLASGGLGGIYEHSTNPSGFNALGSSTALATRADAHTSDLEYVQFHPTALQIPGESCFLLTEALRGEGAILRDGSGRAFAKDFHPDGELAPRDIVARGVFNENQKVDDGNNVFLDITHRDAQWLKGRFPSIDNHLQQRGMDITKDQLPITPAAHYTCGGVTTDLEGCTNIVGLFSAGEAARTGLHGGNRLASTSLLEGLVYGGAVGDYVGRPEQGGLVHQLLRERLNTSQEAADQINQWKGKYSPKNTTESASCKQGASELLTKLKRIMWDHVGVVRTPIGLTYAVDKIAEIKDEAIELFEKNASSETVGIRDAAYAGEAVAKAALANRVSAGAHCIVLEGPEDKVQSNEANDDSEEIGGYLRLR</sequence>
<dbReference type="InterPro" id="IPR015939">
    <property type="entry name" value="Fum_Rdtase/Succ_DH_flav-like_C"/>
</dbReference>
<dbReference type="InterPro" id="IPR005288">
    <property type="entry name" value="NadB"/>
</dbReference>
<dbReference type="PANTHER" id="PTHR42716:SF2">
    <property type="entry name" value="L-ASPARTATE OXIDASE, CHLOROPLASTIC"/>
    <property type="match status" value="1"/>
</dbReference>
<keyword evidence="8" id="KW-0560">Oxidoreductase</keyword>
<dbReference type="PANTHER" id="PTHR42716">
    <property type="entry name" value="L-ASPARTATE OXIDASE"/>
    <property type="match status" value="1"/>
</dbReference>
<dbReference type="GO" id="GO:0008734">
    <property type="term" value="F:L-aspartate oxidase activity"/>
    <property type="evidence" value="ECO:0007669"/>
    <property type="project" value="UniProtKB-EC"/>
</dbReference>
<comment type="pathway">
    <text evidence="2">Cofactor biosynthesis; NAD(+) biosynthesis; iminoaspartate from L-aspartate (oxidase route): step 1/1.</text>
</comment>
<evidence type="ECO:0000259" key="11">
    <source>
        <dbReference type="Pfam" id="PF00890"/>
    </source>
</evidence>
<dbReference type="InterPro" id="IPR003953">
    <property type="entry name" value="FAD-dep_OxRdtase_2_FAD-bd"/>
</dbReference>
<evidence type="ECO:0000256" key="10">
    <source>
        <dbReference type="SAM" id="MobiDB-lite"/>
    </source>
</evidence>
<reference evidence="13 14" key="1">
    <citation type="journal article" date="2021" name="Sci. Rep.">
        <title>The genome of the diatom Chaetoceros tenuissimus carries an ancient integrated fragment of an extant virus.</title>
        <authorList>
            <person name="Hongo Y."/>
            <person name="Kimura K."/>
            <person name="Takaki Y."/>
            <person name="Yoshida Y."/>
            <person name="Baba S."/>
            <person name="Kobayashi G."/>
            <person name="Nagasaki K."/>
            <person name="Hano T."/>
            <person name="Tomaru Y."/>
        </authorList>
    </citation>
    <scope>NUCLEOTIDE SEQUENCE [LARGE SCALE GENOMIC DNA]</scope>
    <source>
        <strain evidence="13 14">NIES-3715</strain>
    </source>
</reference>
<dbReference type="PRINTS" id="PR00368">
    <property type="entry name" value="FADPNR"/>
</dbReference>
<keyword evidence="6" id="KW-0662">Pyridine nucleotide biosynthesis</keyword>
<evidence type="ECO:0000313" key="14">
    <source>
        <dbReference type="Proteomes" id="UP001054902"/>
    </source>
</evidence>
<dbReference type="EMBL" id="BLLK01000022">
    <property type="protein sequence ID" value="GFH45833.1"/>
    <property type="molecule type" value="Genomic_DNA"/>
</dbReference>
<dbReference type="Proteomes" id="UP001054902">
    <property type="component" value="Unassembled WGS sequence"/>
</dbReference>
<dbReference type="SUPFAM" id="SSF46977">
    <property type="entry name" value="Succinate dehydrogenase/fumarate reductase flavoprotein C-terminal domain"/>
    <property type="match status" value="1"/>
</dbReference>
<evidence type="ECO:0000313" key="13">
    <source>
        <dbReference type="EMBL" id="GFH45833.1"/>
    </source>
</evidence>
<evidence type="ECO:0000256" key="8">
    <source>
        <dbReference type="ARBA" id="ARBA00023002"/>
    </source>
</evidence>
<feature type="region of interest" description="Disordered" evidence="10">
    <location>
        <begin position="589"/>
        <end position="609"/>
    </location>
</feature>
<dbReference type="Gene3D" id="3.50.50.60">
    <property type="entry name" value="FAD/NAD(P)-binding domain"/>
    <property type="match status" value="1"/>
</dbReference>
<feature type="domain" description="Fumarate reductase/succinate dehydrogenase flavoprotein-like C-terminal" evidence="12">
    <location>
        <begin position="508"/>
        <end position="580"/>
    </location>
</feature>
<dbReference type="Gene3D" id="3.90.700.10">
    <property type="entry name" value="Succinate dehydrogenase/fumarate reductase flavoprotein, catalytic domain"/>
    <property type="match status" value="1"/>
</dbReference>
<evidence type="ECO:0000256" key="4">
    <source>
        <dbReference type="ARBA" id="ARBA00012173"/>
    </source>
</evidence>
<dbReference type="InterPro" id="IPR036188">
    <property type="entry name" value="FAD/NAD-bd_sf"/>
</dbReference>
<evidence type="ECO:0000256" key="9">
    <source>
        <dbReference type="ARBA" id="ARBA00050942"/>
    </source>
</evidence>
<evidence type="ECO:0000256" key="5">
    <source>
        <dbReference type="ARBA" id="ARBA00022630"/>
    </source>
</evidence>
<protein>
    <recommendedName>
        <fullName evidence="4">L-aspartate oxidase</fullName>
        <ecNumber evidence="4">1.4.3.16</ecNumber>
    </recommendedName>
</protein>
<comment type="similarity">
    <text evidence="3">Belongs to the FAD-dependent oxidoreductase 2 family. NadB subfamily.</text>
</comment>
<dbReference type="Pfam" id="PF00890">
    <property type="entry name" value="FAD_binding_2"/>
    <property type="match status" value="1"/>
</dbReference>
<organism evidence="13 14">
    <name type="scientific">Chaetoceros tenuissimus</name>
    <dbReference type="NCBI Taxonomy" id="426638"/>
    <lineage>
        <taxon>Eukaryota</taxon>
        <taxon>Sar</taxon>
        <taxon>Stramenopiles</taxon>
        <taxon>Ochrophyta</taxon>
        <taxon>Bacillariophyta</taxon>
        <taxon>Coscinodiscophyceae</taxon>
        <taxon>Chaetocerotophycidae</taxon>
        <taxon>Chaetocerotales</taxon>
        <taxon>Chaetocerotaceae</taxon>
        <taxon>Chaetoceros</taxon>
    </lineage>
</organism>
<dbReference type="Pfam" id="PF02910">
    <property type="entry name" value="Succ_DH_flav_C"/>
    <property type="match status" value="1"/>
</dbReference>
<proteinExistence type="inferred from homology"/>